<comment type="caution">
    <text evidence="9">The sequence shown here is derived from an EMBL/GenBank/DDBJ whole genome shotgun (WGS) entry which is preliminary data.</text>
</comment>
<proteinExistence type="inferred from homology"/>
<keyword evidence="2 8" id="KW-0732">Signal</keyword>
<feature type="chain" id="PRO_5038859473" description="Lipoprotein" evidence="8">
    <location>
        <begin position="19"/>
        <end position="275"/>
    </location>
</feature>
<organism evidence="9 10">
    <name type="scientific">Bailinhaonella thermotolerans</name>
    <dbReference type="NCBI Taxonomy" id="1070861"/>
    <lineage>
        <taxon>Bacteria</taxon>
        <taxon>Bacillati</taxon>
        <taxon>Actinomycetota</taxon>
        <taxon>Actinomycetes</taxon>
        <taxon>Streptosporangiales</taxon>
        <taxon>Streptosporangiaceae</taxon>
        <taxon>Bailinhaonella</taxon>
    </lineage>
</organism>
<dbReference type="GO" id="GO:0016020">
    <property type="term" value="C:membrane"/>
    <property type="evidence" value="ECO:0007669"/>
    <property type="project" value="UniProtKB-SubCell"/>
</dbReference>
<comment type="similarity">
    <text evidence="6">Belongs to the nlpA lipoprotein family.</text>
</comment>
<evidence type="ECO:0000313" key="9">
    <source>
        <dbReference type="EMBL" id="RJL32437.1"/>
    </source>
</evidence>
<dbReference type="InterPro" id="IPR004872">
    <property type="entry name" value="Lipoprotein_NlpA"/>
</dbReference>
<protein>
    <recommendedName>
        <fullName evidence="6">Lipoprotein</fullName>
    </recommendedName>
</protein>
<evidence type="ECO:0000256" key="1">
    <source>
        <dbReference type="ARBA" id="ARBA00004635"/>
    </source>
</evidence>
<dbReference type="OrthoDB" id="9812878at2"/>
<name>A0A3A4AVQ9_9ACTN</name>
<reference evidence="9 10" key="1">
    <citation type="submission" date="2018-09" db="EMBL/GenBank/DDBJ databases">
        <title>YIM 75507 draft genome.</title>
        <authorList>
            <person name="Tang S."/>
            <person name="Feng Y."/>
        </authorList>
    </citation>
    <scope>NUCLEOTIDE SEQUENCE [LARGE SCALE GENOMIC DNA]</scope>
    <source>
        <strain evidence="9 10">YIM 75507</strain>
    </source>
</reference>
<sequence>MRKLITVLGSIALAGVLAACGGSAGSPTASVDEVLKVGASPVPHAEILKFVKDELAAKEGLKLEIVEFTDYVQPNVQLSEGGLGANFFQHKPYMDDFAKGKGSKLTFVTPVHLEPLGVYSKKVKDVAGLPHGAEIAVPNDATNLGRALKLLADNGLLTLKPGVGTAATERDIAGNPMGLKIRPLEAAQLPRSLDDVSAAVINGNYAIEAGLKPAENALVLEKAEGNPYANGLVAATGKEKDPRVQKLAKLLNDPKVKQFIEQKYAGAVIPAFPAK</sequence>
<evidence type="ECO:0000256" key="3">
    <source>
        <dbReference type="ARBA" id="ARBA00023136"/>
    </source>
</evidence>
<dbReference type="PANTHER" id="PTHR30429">
    <property type="entry name" value="D-METHIONINE-BINDING LIPOPROTEIN METQ"/>
    <property type="match status" value="1"/>
</dbReference>
<evidence type="ECO:0000256" key="8">
    <source>
        <dbReference type="SAM" id="SignalP"/>
    </source>
</evidence>
<evidence type="ECO:0000313" key="10">
    <source>
        <dbReference type="Proteomes" id="UP000265768"/>
    </source>
</evidence>
<dbReference type="SUPFAM" id="SSF53850">
    <property type="entry name" value="Periplasmic binding protein-like II"/>
    <property type="match status" value="1"/>
</dbReference>
<dbReference type="PANTHER" id="PTHR30429:SF0">
    <property type="entry name" value="METHIONINE-BINDING LIPOPROTEIN METQ"/>
    <property type="match status" value="1"/>
</dbReference>
<keyword evidence="4" id="KW-0564">Palmitate</keyword>
<dbReference type="Proteomes" id="UP000265768">
    <property type="component" value="Unassembled WGS sequence"/>
</dbReference>
<evidence type="ECO:0000256" key="5">
    <source>
        <dbReference type="ARBA" id="ARBA00023288"/>
    </source>
</evidence>
<feature type="lipid moiety-binding region" description="S-diacylglycerol cysteine" evidence="7">
    <location>
        <position position="20"/>
    </location>
</feature>
<dbReference type="PROSITE" id="PS51257">
    <property type="entry name" value="PROKAR_LIPOPROTEIN"/>
    <property type="match status" value="1"/>
</dbReference>
<keyword evidence="3" id="KW-0472">Membrane</keyword>
<dbReference type="Pfam" id="PF03180">
    <property type="entry name" value="Lipoprotein_9"/>
    <property type="match status" value="1"/>
</dbReference>
<keyword evidence="10" id="KW-1185">Reference proteome</keyword>
<dbReference type="AlphaFoldDB" id="A0A3A4AVQ9"/>
<evidence type="ECO:0000256" key="7">
    <source>
        <dbReference type="PIRSR" id="PIRSR002854-1"/>
    </source>
</evidence>
<keyword evidence="5 6" id="KW-0449">Lipoprotein</keyword>
<dbReference type="CDD" id="cd13597">
    <property type="entry name" value="PBP2_lipoprotein_Tp32"/>
    <property type="match status" value="1"/>
</dbReference>
<dbReference type="RefSeq" id="WP_119926685.1">
    <property type="nucleotide sequence ID" value="NZ_QZEY01000004.1"/>
</dbReference>
<gene>
    <name evidence="9" type="ORF">D5H75_12920</name>
</gene>
<evidence type="ECO:0000256" key="6">
    <source>
        <dbReference type="PIRNR" id="PIRNR002854"/>
    </source>
</evidence>
<dbReference type="Gene3D" id="3.40.190.10">
    <property type="entry name" value="Periplasmic binding protein-like II"/>
    <property type="match status" value="2"/>
</dbReference>
<dbReference type="PIRSF" id="PIRSF002854">
    <property type="entry name" value="MetQ"/>
    <property type="match status" value="1"/>
</dbReference>
<evidence type="ECO:0000256" key="2">
    <source>
        <dbReference type="ARBA" id="ARBA00022729"/>
    </source>
</evidence>
<accession>A0A3A4AVQ9</accession>
<evidence type="ECO:0000256" key="4">
    <source>
        <dbReference type="ARBA" id="ARBA00023139"/>
    </source>
</evidence>
<feature type="signal peptide" evidence="8">
    <location>
        <begin position="1"/>
        <end position="18"/>
    </location>
</feature>
<comment type="subcellular location">
    <subcellularLocation>
        <location evidence="1">Membrane</location>
        <topology evidence="1">Lipid-anchor</topology>
    </subcellularLocation>
</comment>
<dbReference type="EMBL" id="QZEY01000004">
    <property type="protein sequence ID" value="RJL32437.1"/>
    <property type="molecule type" value="Genomic_DNA"/>
</dbReference>